<comment type="caution">
    <text evidence="1">The sequence shown here is derived from an EMBL/GenBank/DDBJ whole genome shotgun (WGS) entry which is preliminary data.</text>
</comment>
<keyword evidence="2" id="KW-1185">Reference proteome</keyword>
<dbReference type="EMBL" id="WTYX01000001">
    <property type="protein sequence ID" value="MXO90132.1"/>
    <property type="molecule type" value="Genomic_DNA"/>
</dbReference>
<dbReference type="RefSeq" id="WP_160603612.1">
    <property type="nucleotide sequence ID" value="NZ_WTYX01000001.1"/>
</dbReference>
<accession>A0A844ZS39</accession>
<proteinExistence type="predicted"/>
<evidence type="ECO:0000313" key="2">
    <source>
        <dbReference type="Proteomes" id="UP000442714"/>
    </source>
</evidence>
<dbReference type="OrthoDB" id="7427292at2"/>
<dbReference type="AlphaFoldDB" id="A0A844ZS39"/>
<reference evidence="1 2" key="1">
    <citation type="submission" date="2019-12" db="EMBL/GenBank/DDBJ databases">
        <title>Genomic-based taxomic classification of the family Erythrobacteraceae.</title>
        <authorList>
            <person name="Xu L."/>
        </authorList>
    </citation>
    <scope>NUCLEOTIDE SEQUENCE [LARGE SCALE GENOMIC DNA]</scope>
    <source>
        <strain evidence="1 2">KCTC 52763</strain>
    </source>
</reference>
<evidence type="ECO:0000313" key="1">
    <source>
        <dbReference type="EMBL" id="MXO90132.1"/>
    </source>
</evidence>
<dbReference type="Proteomes" id="UP000442714">
    <property type="component" value="Unassembled WGS sequence"/>
</dbReference>
<sequence length="240" mass="25443">MLLLFQRGARPDTAAISGAVSAIEAASISHMPGTSDSTEQGWLEVVIDGLTFDIADLAPGPSAKMPEFKHRSDVTDQIAAPDLEAIRIVPGPHLNGGTYLLPILRGLLSLGCLIGQRLPGLVAYSWPPALALTSPEFFRAHAGAWAKGGPFPSLVLASFSEASDQGLQSSGLSVFTGQELRLEPELTADPNEAKLLGGRLIAHLVMHGRVDEAEQFTGPDGHPLQLEPSKNGKFVRAWRG</sequence>
<gene>
    <name evidence="1" type="ORF">GRI41_04820</name>
</gene>
<protein>
    <recommendedName>
        <fullName evidence="3">DUF4261 domain-containing protein</fullName>
    </recommendedName>
</protein>
<name>A0A844ZS39_9SPHN</name>
<evidence type="ECO:0008006" key="3">
    <source>
        <dbReference type="Google" id="ProtNLM"/>
    </source>
</evidence>
<organism evidence="1 2">
    <name type="scientific">Pontixanthobacter aquaemixtae</name>
    <dbReference type="NCBI Taxonomy" id="1958940"/>
    <lineage>
        <taxon>Bacteria</taxon>
        <taxon>Pseudomonadati</taxon>
        <taxon>Pseudomonadota</taxon>
        <taxon>Alphaproteobacteria</taxon>
        <taxon>Sphingomonadales</taxon>
        <taxon>Erythrobacteraceae</taxon>
        <taxon>Pontixanthobacter</taxon>
    </lineage>
</organism>